<dbReference type="PANTHER" id="PTHR22604:SF105">
    <property type="entry name" value="TRANS-1,2-DIHYDROBENZENE-1,2-DIOL DEHYDROGENASE"/>
    <property type="match status" value="1"/>
</dbReference>
<feature type="domain" description="Gfo/Idh/MocA-like oxidoreductase N-terminal" evidence="3">
    <location>
        <begin position="2"/>
        <end position="117"/>
    </location>
</feature>
<dbReference type="InterPro" id="IPR000683">
    <property type="entry name" value="Gfo/Idh/MocA-like_OxRdtase_N"/>
</dbReference>
<dbReference type="InterPro" id="IPR036291">
    <property type="entry name" value="NAD(P)-bd_dom_sf"/>
</dbReference>
<dbReference type="Pfam" id="PF22725">
    <property type="entry name" value="GFO_IDH_MocA_C3"/>
    <property type="match status" value="1"/>
</dbReference>
<gene>
    <name evidence="5" type="ORF">HMPREF9488_00674</name>
</gene>
<dbReference type="EMBL" id="ADKX01000009">
    <property type="protein sequence ID" value="EFW06035.1"/>
    <property type="molecule type" value="Genomic_DNA"/>
</dbReference>
<evidence type="ECO:0000256" key="2">
    <source>
        <dbReference type="ARBA" id="ARBA00023002"/>
    </source>
</evidence>
<dbReference type="GO" id="GO:0016491">
    <property type="term" value="F:oxidoreductase activity"/>
    <property type="evidence" value="ECO:0007669"/>
    <property type="project" value="UniProtKB-KW"/>
</dbReference>
<evidence type="ECO:0000313" key="5">
    <source>
        <dbReference type="EMBL" id="EFW06035.1"/>
    </source>
</evidence>
<feature type="domain" description="GFO/IDH/MocA-like oxidoreductase" evidence="4">
    <location>
        <begin position="132"/>
        <end position="244"/>
    </location>
</feature>
<dbReference type="Pfam" id="PF01408">
    <property type="entry name" value="GFO_IDH_MocA"/>
    <property type="match status" value="1"/>
</dbReference>
<dbReference type="InterPro" id="IPR055170">
    <property type="entry name" value="GFO_IDH_MocA-like_dom"/>
</dbReference>
<dbReference type="PANTHER" id="PTHR22604">
    <property type="entry name" value="OXIDOREDUCTASES"/>
    <property type="match status" value="1"/>
</dbReference>
<dbReference type="SUPFAM" id="SSF55347">
    <property type="entry name" value="Glyceraldehyde-3-phosphate dehydrogenase-like, C-terminal domain"/>
    <property type="match status" value="1"/>
</dbReference>
<dbReference type="eggNOG" id="COG0673">
    <property type="taxonomic scope" value="Bacteria"/>
</dbReference>
<dbReference type="STRING" id="100884.GCA_000269565_01033"/>
<protein>
    <submittedName>
        <fullName evidence="5">Uncharacterized protein</fullName>
    </submittedName>
</protein>
<comment type="similarity">
    <text evidence="1">Belongs to the Gfo/Idh/MocA family.</text>
</comment>
<dbReference type="Proteomes" id="UP000003157">
    <property type="component" value="Unassembled WGS sequence"/>
</dbReference>
<dbReference type="Gene3D" id="3.40.50.720">
    <property type="entry name" value="NAD(P)-binding Rossmann-like Domain"/>
    <property type="match status" value="1"/>
</dbReference>
<dbReference type="InterPro" id="IPR050984">
    <property type="entry name" value="Gfo/Idh/MocA_domain"/>
</dbReference>
<proteinExistence type="inferred from homology"/>
<name>E7G7G0_9FIRM</name>
<evidence type="ECO:0000259" key="3">
    <source>
        <dbReference type="Pfam" id="PF01408"/>
    </source>
</evidence>
<reference evidence="5 6" key="1">
    <citation type="submission" date="2010-12" db="EMBL/GenBank/DDBJ databases">
        <title>The Genome Sequence of Coprobacillus sp. strain 29_1.</title>
        <authorList>
            <consortium name="The Broad Institute Genome Sequencing Platform"/>
            <person name="Earl A."/>
            <person name="Ward D."/>
            <person name="Feldgarden M."/>
            <person name="Gevers D."/>
            <person name="Daigneault M."/>
            <person name="Sibley C.D."/>
            <person name="White A."/>
            <person name="Strauss J."/>
            <person name="Allen-Vercoe E."/>
            <person name="Young S.K."/>
            <person name="Zeng Q."/>
            <person name="Gargeya S."/>
            <person name="Fitzgerald M."/>
            <person name="Haas B."/>
            <person name="Abouelleil A."/>
            <person name="Alvarado L."/>
            <person name="Arachchi H.M."/>
            <person name="Berlin A."/>
            <person name="Brown A."/>
            <person name="Chapman S.B."/>
            <person name="Chen Z."/>
            <person name="Dunbar C."/>
            <person name="Freedman E."/>
            <person name="Gearin G."/>
            <person name="Gellesch M."/>
            <person name="Goldberg J."/>
            <person name="Griggs A."/>
            <person name="Gujja S."/>
            <person name="Heilman E."/>
            <person name="Heiman D."/>
            <person name="Howarth C."/>
            <person name="Larson L."/>
            <person name="Lui A."/>
            <person name="MacDonald P.J.P."/>
            <person name="Mehta T."/>
            <person name="Montmayeur A."/>
            <person name="Murphy C."/>
            <person name="Neiman D."/>
            <person name="Pearson M."/>
            <person name="Priest M."/>
            <person name="Roberts A."/>
            <person name="Saif S."/>
            <person name="Shea T."/>
            <person name="Shenoy N."/>
            <person name="Sisk P."/>
            <person name="Stolte C."/>
            <person name="Sykes S."/>
            <person name="White J."/>
            <person name="Yandava C."/>
            <person name="Nusbaum C."/>
            <person name="Birren B."/>
        </authorList>
    </citation>
    <scope>NUCLEOTIDE SEQUENCE [LARGE SCALE GENOMIC DNA]</scope>
    <source>
        <strain evidence="5 6">29_1</strain>
    </source>
</reference>
<dbReference type="OrthoDB" id="9783105at2"/>
<dbReference type="RefSeq" id="WP_008787790.1">
    <property type="nucleotide sequence ID" value="NZ_AKCB01000001.1"/>
</dbReference>
<dbReference type="GeneID" id="78228915"/>
<accession>E7G7G0</accession>
<evidence type="ECO:0000313" key="6">
    <source>
        <dbReference type="Proteomes" id="UP000003157"/>
    </source>
</evidence>
<keyword evidence="2" id="KW-0560">Oxidoreductase</keyword>
<dbReference type="HOGENOM" id="CLU_023194_7_2_9"/>
<comment type="caution">
    <text evidence="5">The sequence shown here is derived from an EMBL/GenBank/DDBJ whole genome shotgun (WGS) entry which is preliminary data.</text>
</comment>
<dbReference type="GO" id="GO:0000166">
    <property type="term" value="F:nucleotide binding"/>
    <property type="evidence" value="ECO:0007669"/>
    <property type="project" value="InterPro"/>
</dbReference>
<dbReference type="Gene3D" id="3.30.360.10">
    <property type="entry name" value="Dihydrodipicolinate Reductase, domain 2"/>
    <property type="match status" value="1"/>
</dbReference>
<dbReference type="AlphaFoldDB" id="E7G7G0"/>
<organism evidence="5 6">
    <name type="scientific">Coprobacillus cateniformis</name>
    <dbReference type="NCBI Taxonomy" id="100884"/>
    <lineage>
        <taxon>Bacteria</taxon>
        <taxon>Bacillati</taxon>
        <taxon>Bacillota</taxon>
        <taxon>Erysipelotrichia</taxon>
        <taxon>Erysipelotrichales</taxon>
        <taxon>Coprobacillaceae</taxon>
        <taxon>Coprobacillus</taxon>
    </lineage>
</organism>
<sequence length="322" mass="37873">MIRWGIIGLGRISQRFLKGLSYFDDAVLYAVASRTPNTRKQFLQDYPDVKVYADYGELLDDSLIDVVYIALRHKDHYEWSRKALLKHIAVLCEKPATLFYHQTADLVHLSQENQIFFMEAMKSRFIPLRDDIKNLIQRDGIGDILRIETSFCNEVPYDKKSYFYETEQGGALYDVAIYNIAAILDFISSQFQNIHINQVRQHSVDVYNEIEITFQSHQTARIECAFDRNKEKKMMIIGTKGKIECTPFYRPTQATVTIGDQSYMLERDYIYDDFYTEIAAVHDALKNHQYQHSQMSHYDSLRCIQLLENIIYLSQREELNYE</sequence>
<dbReference type="SUPFAM" id="SSF51735">
    <property type="entry name" value="NAD(P)-binding Rossmann-fold domains"/>
    <property type="match status" value="1"/>
</dbReference>
<evidence type="ECO:0000256" key="1">
    <source>
        <dbReference type="ARBA" id="ARBA00010928"/>
    </source>
</evidence>
<evidence type="ECO:0000259" key="4">
    <source>
        <dbReference type="Pfam" id="PF22725"/>
    </source>
</evidence>
<keyword evidence="6" id="KW-1185">Reference proteome</keyword>